<evidence type="ECO:0000256" key="1">
    <source>
        <dbReference type="ARBA" id="ARBA00005098"/>
    </source>
</evidence>
<keyword evidence="5 10" id="KW-0479">Metal-binding</keyword>
<dbReference type="EMBL" id="JBJIAA010000016">
    <property type="protein sequence ID" value="MFL0252333.1"/>
    <property type="molecule type" value="Genomic_DNA"/>
</dbReference>
<dbReference type="CDD" id="cd09989">
    <property type="entry name" value="Arginase"/>
    <property type="match status" value="1"/>
</dbReference>
<dbReference type="InterPro" id="IPR014033">
    <property type="entry name" value="Arginase"/>
</dbReference>
<dbReference type="SUPFAM" id="SSF52768">
    <property type="entry name" value="Arginase/deacetylase"/>
    <property type="match status" value="1"/>
</dbReference>
<evidence type="ECO:0000256" key="7">
    <source>
        <dbReference type="ARBA" id="ARBA00023211"/>
    </source>
</evidence>
<dbReference type="Pfam" id="PF00491">
    <property type="entry name" value="Arginase"/>
    <property type="match status" value="1"/>
</dbReference>
<accession>A0ABW8TIE9</accession>
<evidence type="ECO:0000256" key="6">
    <source>
        <dbReference type="ARBA" id="ARBA00022801"/>
    </source>
</evidence>
<comment type="catalytic activity">
    <reaction evidence="10">
        <text>L-arginine + H2O = urea + L-ornithine</text>
        <dbReference type="Rhea" id="RHEA:20569"/>
        <dbReference type="ChEBI" id="CHEBI:15377"/>
        <dbReference type="ChEBI" id="CHEBI:16199"/>
        <dbReference type="ChEBI" id="CHEBI:32682"/>
        <dbReference type="ChEBI" id="CHEBI:46911"/>
        <dbReference type="EC" id="3.5.3.1"/>
    </reaction>
</comment>
<dbReference type="GO" id="GO:0004053">
    <property type="term" value="F:arginase activity"/>
    <property type="evidence" value="ECO:0007669"/>
    <property type="project" value="UniProtKB-EC"/>
</dbReference>
<sequence>MNINLIGVPLYYGSDKKGADLGPDKIRENNVMDIFQKYNHDAYDLGNIFVPKVSDEDKFLFNNKMKFLKPIVDVTTNLAEEVYNSMFSGNFPFIIGGDHSLGLGSISGASKYYDNLAVIWVDAHGDINTDKTTESGNVHGMPLAAAMGIGSPELTNVYYSGRKVKPENVFIIGARDLDEGEYKLISDRKLNVYSTKDINKLGIKAILADVQKKLTQNSVEAVHLSFDIDCIDKALVPGTGTPVSNGMSVDEGKYLIEYLMNTGLIKSMDLVEFNPLLDKNDKTLKVVMDLIDCTFKSTYNANSTISTMSAK</sequence>
<evidence type="ECO:0000256" key="9">
    <source>
        <dbReference type="PROSITE-ProRule" id="PRU00742"/>
    </source>
</evidence>
<evidence type="ECO:0000256" key="4">
    <source>
        <dbReference type="ARBA" id="ARBA00022503"/>
    </source>
</evidence>
<comment type="caution">
    <text evidence="11">The sequence shown here is derived from an EMBL/GenBank/DDBJ whole genome shotgun (WGS) entry which is preliminary data.</text>
</comment>
<proteinExistence type="inferred from homology"/>
<dbReference type="InterPro" id="IPR023696">
    <property type="entry name" value="Ureohydrolase_dom_sf"/>
</dbReference>
<dbReference type="NCBIfam" id="TIGR01229">
    <property type="entry name" value="rocF_arginase"/>
    <property type="match status" value="1"/>
</dbReference>
<comment type="cofactor">
    <cofactor evidence="10">
        <name>Mn(2+)</name>
        <dbReference type="ChEBI" id="CHEBI:29035"/>
    </cofactor>
    <text evidence="10">Binds 2 manganese ions per subunit.</text>
</comment>
<dbReference type="Gene3D" id="3.40.800.10">
    <property type="entry name" value="Ureohydrolase domain"/>
    <property type="match status" value="1"/>
</dbReference>
<dbReference type="PIRSF" id="PIRSF036979">
    <property type="entry name" value="Arginase"/>
    <property type="match status" value="1"/>
</dbReference>
<dbReference type="Proteomes" id="UP001623592">
    <property type="component" value="Unassembled WGS sequence"/>
</dbReference>
<dbReference type="RefSeq" id="WP_406788991.1">
    <property type="nucleotide sequence ID" value="NZ_JBJIAA010000016.1"/>
</dbReference>
<evidence type="ECO:0000256" key="3">
    <source>
        <dbReference type="ARBA" id="ARBA00018123"/>
    </source>
</evidence>
<organism evidence="11 12">
    <name type="scientific">Clostridium neuense</name>
    <dbReference type="NCBI Taxonomy" id="1728934"/>
    <lineage>
        <taxon>Bacteria</taxon>
        <taxon>Bacillati</taxon>
        <taxon>Bacillota</taxon>
        <taxon>Clostridia</taxon>
        <taxon>Eubacteriales</taxon>
        <taxon>Clostridiaceae</taxon>
        <taxon>Clostridium</taxon>
    </lineage>
</organism>
<dbReference type="EC" id="3.5.3.1" evidence="2 8"/>
<reference evidence="11 12" key="1">
    <citation type="submission" date="2024-11" db="EMBL/GenBank/DDBJ databases">
        <authorList>
            <person name="Heng Y.C."/>
            <person name="Lim A.C.H."/>
            <person name="Lee J.K.Y."/>
            <person name="Kittelmann S."/>
        </authorList>
    </citation>
    <scope>NUCLEOTIDE SEQUENCE [LARGE SCALE GENOMIC DNA]</scope>
    <source>
        <strain evidence="11 12">WILCCON 0114</strain>
    </source>
</reference>
<dbReference type="InterPro" id="IPR006035">
    <property type="entry name" value="Ureohydrolase"/>
</dbReference>
<dbReference type="PANTHER" id="PTHR43782:SF3">
    <property type="entry name" value="ARGINASE"/>
    <property type="match status" value="1"/>
</dbReference>
<comment type="pathway">
    <text evidence="1">Nitrogen metabolism; urea cycle; L-ornithine and urea from L-arginine: step 1/1.</text>
</comment>
<evidence type="ECO:0000313" key="11">
    <source>
        <dbReference type="EMBL" id="MFL0252333.1"/>
    </source>
</evidence>
<dbReference type="PROSITE" id="PS51409">
    <property type="entry name" value="ARGINASE_2"/>
    <property type="match status" value="1"/>
</dbReference>
<keyword evidence="6 10" id="KW-0378">Hydrolase</keyword>
<evidence type="ECO:0000313" key="12">
    <source>
        <dbReference type="Proteomes" id="UP001623592"/>
    </source>
</evidence>
<evidence type="ECO:0000256" key="10">
    <source>
        <dbReference type="RuleBase" id="RU361159"/>
    </source>
</evidence>
<gene>
    <name evidence="11" type="primary">rocF</name>
    <name evidence="11" type="ORF">ACJDT4_18120</name>
</gene>
<name>A0ABW8TIE9_9CLOT</name>
<evidence type="ECO:0000256" key="2">
    <source>
        <dbReference type="ARBA" id="ARBA00012168"/>
    </source>
</evidence>
<keyword evidence="12" id="KW-1185">Reference proteome</keyword>
<dbReference type="PRINTS" id="PR00116">
    <property type="entry name" value="ARGINASE"/>
</dbReference>
<protein>
    <recommendedName>
        <fullName evidence="3 8">Arginase</fullName>
        <ecNumber evidence="2 8">3.5.3.1</ecNumber>
    </recommendedName>
</protein>
<evidence type="ECO:0000256" key="8">
    <source>
        <dbReference type="NCBIfam" id="TIGR01229"/>
    </source>
</evidence>
<evidence type="ECO:0000256" key="5">
    <source>
        <dbReference type="ARBA" id="ARBA00022723"/>
    </source>
</evidence>
<dbReference type="PANTHER" id="PTHR43782">
    <property type="entry name" value="ARGINASE"/>
    <property type="match status" value="1"/>
</dbReference>
<comment type="similarity">
    <text evidence="9 10">Belongs to the arginase family.</text>
</comment>
<keyword evidence="7 10" id="KW-0464">Manganese</keyword>
<keyword evidence="4 10" id="KW-0056">Arginine metabolism</keyword>